<dbReference type="Gene3D" id="2.60.110.10">
    <property type="entry name" value="Thaumatin"/>
    <property type="match status" value="1"/>
</dbReference>
<sequence>MGYKIVIAISIIVSLFFGYFNDSNSHSTNQIYNNTKNLKSSINNYRINLINQCPVTILTAALGPTKIKPMYNQSWVLGPGETLSFSIPKEWESTAGMSTINGPRFWARVGCAYDIDLDIASCEGGDCGNRYDCSNASLAGSPPGSWAEFCFNCGNNLTYYDVSLVDGSHMSLDIQPINPSLIHSGNPYDPFWCKTNLCNKGQDLRNSSNCPFDFQLLNTDLKNHNPNTAITVTACFSNCGKWAYLKGLLGGNVKCDPNNPEPNPENEEICQNWRIYCCQSPTSGQKCQFDSDCQFQEACWNGACQCRAFYIKTCNPNICTHPYCECNDLVNKCMKNNHLKSCDPSVCPQGFSTQPIPNICTLEQGCIGDDTFHQVCTQAYSWPNDPQTYDCDSIEYNITFCPNGTNVNIANSINKIPDCFTLEKFPEYGYNQAVNDCSIPIKNGKLYACARKINDGLWACGINIDASCYNLGVLCKFNSTN</sequence>
<organism evidence="1">
    <name type="scientific">viral metagenome</name>
    <dbReference type="NCBI Taxonomy" id="1070528"/>
    <lineage>
        <taxon>unclassified sequences</taxon>
        <taxon>metagenomes</taxon>
        <taxon>organismal metagenomes</taxon>
    </lineage>
</organism>
<dbReference type="PANTHER" id="PTHR31013">
    <property type="entry name" value="THAUMATIN FAMILY PROTEIN-RELATED"/>
    <property type="match status" value="1"/>
</dbReference>
<dbReference type="PROSITE" id="PS51367">
    <property type="entry name" value="THAUMATIN_2"/>
    <property type="match status" value="1"/>
</dbReference>
<evidence type="ECO:0000313" key="1">
    <source>
        <dbReference type="EMBL" id="QHU32921.1"/>
    </source>
</evidence>
<dbReference type="EMBL" id="MN740556">
    <property type="protein sequence ID" value="QHU32921.1"/>
    <property type="molecule type" value="Genomic_DNA"/>
</dbReference>
<protein>
    <submittedName>
        <fullName evidence="1">Uncharacterized protein</fullName>
    </submittedName>
</protein>
<dbReference type="SMART" id="SM00205">
    <property type="entry name" value="THN"/>
    <property type="match status" value="1"/>
</dbReference>
<dbReference type="InterPro" id="IPR037176">
    <property type="entry name" value="Osmotin/thaumatin-like_sf"/>
</dbReference>
<name>A0A6C0LT40_9ZZZZ</name>
<proteinExistence type="predicted"/>
<dbReference type="SUPFAM" id="SSF49870">
    <property type="entry name" value="Osmotin, thaumatin-like protein"/>
    <property type="match status" value="1"/>
</dbReference>
<dbReference type="Pfam" id="PF00314">
    <property type="entry name" value="Thaumatin"/>
    <property type="match status" value="1"/>
</dbReference>
<dbReference type="InterPro" id="IPR001938">
    <property type="entry name" value="Thaumatin"/>
</dbReference>
<dbReference type="AlphaFoldDB" id="A0A6C0LT40"/>
<reference evidence="1" key="1">
    <citation type="journal article" date="2020" name="Nature">
        <title>Giant virus diversity and host interactions through global metagenomics.</title>
        <authorList>
            <person name="Schulz F."/>
            <person name="Roux S."/>
            <person name="Paez-Espino D."/>
            <person name="Jungbluth S."/>
            <person name="Walsh D.A."/>
            <person name="Denef V.J."/>
            <person name="McMahon K.D."/>
            <person name="Konstantinidis K.T."/>
            <person name="Eloe-Fadrosh E.A."/>
            <person name="Kyrpides N.C."/>
            <person name="Woyke T."/>
        </authorList>
    </citation>
    <scope>NUCLEOTIDE SEQUENCE</scope>
    <source>
        <strain evidence="1">GVMAG-S-1014582-52</strain>
    </source>
</reference>
<accession>A0A6C0LT40</accession>
<dbReference type="PANTHER" id="PTHR31013:SF2">
    <property type="entry name" value="THAUMATIN-LIKE PROTEIN"/>
    <property type="match status" value="1"/>
</dbReference>